<dbReference type="RefSeq" id="WP_095611474.1">
    <property type="nucleotide sequence ID" value="NZ_NMPM01000061.1"/>
</dbReference>
<keyword evidence="2" id="KW-1185">Reference proteome</keyword>
<organism evidence="1 2">
    <name type="scientific">Tamilnaduibacter salinus</name>
    <dbReference type="NCBI Taxonomy" id="1484056"/>
    <lineage>
        <taxon>Bacteria</taxon>
        <taxon>Pseudomonadati</taxon>
        <taxon>Pseudomonadota</taxon>
        <taxon>Gammaproteobacteria</taxon>
        <taxon>Pseudomonadales</taxon>
        <taxon>Marinobacteraceae</taxon>
        <taxon>Tamilnaduibacter</taxon>
    </lineage>
</organism>
<dbReference type="AlphaFoldDB" id="A0A2A2I360"/>
<protein>
    <recommendedName>
        <fullName evidence="3">Phosphoribosyltransferase domain-containing protein</fullName>
    </recommendedName>
</protein>
<dbReference type="Gene3D" id="3.40.50.2020">
    <property type="match status" value="1"/>
</dbReference>
<evidence type="ECO:0000313" key="1">
    <source>
        <dbReference type="EMBL" id="PAV25473.1"/>
    </source>
</evidence>
<gene>
    <name evidence="1" type="ORF">CF392_10820</name>
</gene>
<sequence length="196" mass="22784">MRYRVVDLSDPDAFAAECQRLLNYALKCEQFDTLVGIATGGAWMVDSLRPDQSRYSIATVACKRPNTKHKNRGRHFMHALPRWLADLLRLFEAWYQECAFERRQYKGRDPISLRRQIKIESESEAAIRKAERILILDDAIDTGETMHCVRLYLSELNPRVTLKTAVMTQTMKNPVAQPDFCLYRDALIRFPWSNDA</sequence>
<evidence type="ECO:0008006" key="3">
    <source>
        <dbReference type="Google" id="ProtNLM"/>
    </source>
</evidence>
<dbReference type="Proteomes" id="UP000218332">
    <property type="component" value="Unassembled WGS sequence"/>
</dbReference>
<dbReference type="CDD" id="cd06223">
    <property type="entry name" value="PRTases_typeI"/>
    <property type="match status" value="1"/>
</dbReference>
<dbReference type="InterPro" id="IPR029057">
    <property type="entry name" value="PRTase-like"/>
</dbReference>
<dbReference type="InterPro" id="IPR000836">
    <property type="entry name" value="PRTase_dom"/>
</dbReference>
<name>A0A2A2I360_9GAMM</name>
<accession>A0A2A2I360</accession>
<dbReference type="EMBL" id="NMPM01000061">
    <property type="protein sequence ID" value="PAV25473.1"/>
    <property type="molecule type" value="Genomic_DNA"/>
</dbReference>
<comment type="caution">
    <text evidence="1">The sequence shown here is derived from an EMBL/GenBank/DDBJ whole genome shotgun (WGS) entry which is preliminary data.</text>
</comment>
<evidence type="ECO:0000313" key="2">
    <source>
        <dbReference type="Proteomes" id="UP000218332"/>
    </source>
</evidence>
<proteinExistence type="predicted"/>
<reference evidence="1 2" key="1">
    <citation type="submission" date="2017-07" db="EMBL/GenBank/DDBJ databases">
        <title>Tamlnaduibacter salinus (Mi-7) genome sequencing.</title>
        <authorList>
            <person name="Verma A."/>
            <person name="Krishnamurthi S."/>
        </authorList>
    </citation>
    <scope>NUCLEOTIDE SEQUENCE [LARGE SCALE GENOMIC DNA]</scope>
    <source>
        <strain evidence="1 2">Mi-7</strain>
    </source>
</reference>
<dbReference type="SUPFAM" id="SSF53271">
    <property type="entry name" value="PRTase-like"/>
    <property type="match status" value="1"/>
</dbReference>